<protein>
    <submittedName>
        <fullName evidence="2">Caspase family protein</fullName>
    </submittedName>
</protein>
<dbReference type="InterPro" id="IPR011600">
    <property type="entry name" value="Pept_C14_caspase"/>
</dbReference>
<organism evidence="2 3">
    <name type="scientific">Streptomyces phyllanthi</name>
    <dbReference type="NCBI Taxonomy" id="1803180"/>
    <lineage>
        <taxon>Bacteria</taxon>
        <taxon>Bacillati</taxon>
        <taxon>Actinomycetota</taxon>
        <taxon>Actinomycetes</taxon>
        <taxon>Kitasatosporales</taxon>
        <taxon>Streptomycetaceae</taxon>
        <taxon>Streptomyces</taxon>
    </lineage>
</organism>
<reference evidence="2 3" key="1">
    <citation type="submission" date="2019-07" db="EMBL/GenBank/DDBJ databases">
        <title>New species of Amycolatopsis and Streptomyces.</title>
        <authorList>
            <person name="Duangmal K."/>
            <person name="Teo W.F.A."/>
            <person name="Lipun K."/>
        </authorList>
    </citation>
    <scope>NUCLEOTIDE SEQUENCE [LARGE SCALE GENOMIC DNA]</scope>
    <source>
        <strain evidence="2 3">TISTR 2346</strain>
    </source>
</reference>
<evidence type="ECO:0000259" key="1">
    <source>
        <dbReference type="Pfam" id="PF00656"/>
    </source>
</evidence>
<proteinExistence type="predicted"/>
<dbReference type="GO" id="GO:0005737">
    <property type="term" value="C:cytoplasm"/>
    <property type="evidence" value="ECO:0007669"/>
    <property type="project" value="TreeGrafter"/>
</dbReference>
<dbReference type="Proteomes" id="UP000326979">
    <property type="component" value="Unassembled WGS sequence"/>
</dbReference>
<sequence>MVVASQTGALTGCHNDAELVADLLVERGFDVEALREAKASRAGILGAYEDLVRATEPGDTVVVFYAGHGSRSITPTPGVPRELRFILPTDVAQTGTDDFRGILAEELSALQWRLTLRTPNVTTILDCCFSARMSREAAPEGMRVRGWDASWPAAAVAHRWASAAAEFRRLREENPESDWFDANPHAVRLVACGSHQRAHEDYSYELGRSHGLFTAALNAALRTAPRITWQAAMDRVRHQVLAMTPLQRPEVEGPAHRIPFTLEVRDTEQPHPVRTDATTGQAWLDGARLHGIRPGDQFLLSRAGQSPDVSVAPVVRVTHLVSSAALLDSVDGRPVPDGSMAHPWRSAAADLGVRVTTTDGTATEPVVVGLAGLPGIGVRSDAARRPTDVATVTLAEATYMLHDTMGLPLYRTRRALDPGGVAELRGHVQDLAASLRLRSLGTDADELPAPVDFAVSAGADRVTDGAVLHLTDRLRVSVAHAGPGGETVHANVLDLGVAGRITVLNQAEPAGITLDPGERRVLGEEPGGHDPGMTFLWPAAVPADTARYETLVAVFSDLPQDLRGLTRAGVRTHGGPPVSDALARLIRTGLREIGGRLGSARYAIRRVTFLLCPGGPTCSHPTGNQAAPRR</sequence>
<dbReference type="EMBL" id="VJZE01000030">
    <property type="protein sequence ID" value="MPY39749.1"/>
    <property type="molecule type" value="Genomic_DNA"/>
</dbReference>
<keyword evidence="3" id="KW-1185">Reference proteome</keyword>
<dbReference type="InterPro" id="IPR029030">
    <property type="entry name" value="Caspase-like_dom_sf"/>
</dbReference>
<dbReference type="PANTHER" id="PTHR48104:SF30">
    <property type="entry name" value="METACASPASE-1"/>
    <property type="match status" value="1"/>
</dbReference>
<comment type="caution">
    <text evidence="2">The sequence shown here is derived from an EMBL/GenBank/DDBJ whole genome shotgun (WGS) entry which is preliminary data.</text>
</comment>
<dbReference type="InterPro" id="IPR050452">
    <property type="entry name" value="Metacaspase"/>
</dbReference>
<accession>A0A5N8VXU3</accession>
<evidence type="ECO:0000313" key="3">
    <source>
        <dbReference type="Proteomes" id="UP000326979"/>
    </source>
</evidence>
<dbReference type="Pfam" id="PF00656">
    <property type="entry name" value="Peptidase_C14"/>
    <property type="match status" value="1"/>
</dbReference>
<dbReference type="AlphaFoldDB" id="A0A5N8VXU3"/>
<gene>
    <name evidence="2" type="ORF">FNH04_07400</name>
</gene>
<dbReference type="GO" id="GO:0004197">
    <property type="term" value="F:cysteine-type endopeptidase activity"/>
    <property type="evidence" value="ECO:0007669"/>
    <property type="project" value="InterPro"/>
</dbReference>
<dbReference type="Gene3D" id="3.40.50.1460">
    <property type="match status" value="1"/>
</dbReference>
<name>A0A5N8VXU3_9ACTN</name>
<dbReference type="PANTHER" id="PTHR48104">
    <property type="entry name" value="METACASPASE-4"/>
    <property type="match status" value="1"/>
</dbReference>
<evidence type="ECO:0000313" key="2">
    <source>
        <dbReference type="EMBL" id="MPY39749.1"/>
    </source>
</evidence>
<dbReference type="GO" id="GO:0006508">
    <property type="term" value="P:proteolysis"/>
    <property type="evidence" value="ECO:0007669"/>
    <property type="project" value="InterPro"/>
</dbReference>
<dbReference type="OrthoDB" id="8447555at2"/>
<feature type="domain" description="Peptidase C14 caspase" evidence="1">
    <location>
        <begin position="9"/>
        <end position="250"/>
    </location>
</feature>
<dbReference type="SUPFAM" id="SSF52129">
    <property type="entry name" value="Caspase-like"/>
    <property type="match status" value="1"/>
</dbReference>